<dbReference type="OrthoDB" id="737122at2"/>
<gene>
    <name evidence="1" type="ORF">A8L45_22800</name>
</gene>
<evidence type="ECO:0000313" key="1">
    <source>
        <dbReference type="EMBL" id="ODA29031.1"/>
    </source>
</evidence>
<dbReference type="STRING" id="1080227.A8L45_22800"/>
<name>A0A1C3E722_9GAMM</name>
<protein>
    <submittedName>
        <fullName evidence="1">Uncharacterized protein</fullName>
    </submittedName>
</protein>
<proteinExistence type="predicted"/>
<accession>A0A1C3E722</accession>
<dbReference type="RefSeq" id="WP_068905647.1">
    <property type="nucleotide sequence ID" value="NZ_JBHUIF010000004.1"/>
</dbReference>
<dbReference type="AlphaFoldDB" id="A0A1C3E722"/>
<comment type="caution">
    <text evidence="1">The sequence shown here is derived from an EMBL/GenBank/DDBJ whole genome shotgun (WGS) entry which is preliminary data.</text>
</comment>
<dbReference type="Proteomes" id="UP000094936">
    <property type="component" value="Unassembled WGS sequence"/>
</dbReference>
<reference evidence="1 2" key="1">
    <citation type="submission" date="2016-05" db="EMBL/GenBank/DDBJ databases">
        <title>Genomic Taxonomy of the Vibrionaceae.</title>
        <authorList>
            <person name="Gomez-Gil B."/>
            <person name="Enciso-Ibarra J."/>
        </authorList>
    </citation>
    <scope>NUCLEOTIDE SEQUENCE [LARGE SCALE GENOMIC DNA]</scope>
    <source>
        <strain evidence="1 2">CAIM 1920</strain>
    </source>
</reference>
<dbReference type="EMBL" id="LYBM01000081">
    <property type="protein sequence ID" value="ODA29031.1"/>
    <property type="molecule type" value="Genomic_DNA"/>
</dbReference>
<evidence type="ECO:0000313" key="2">
    <source>
        <dbReference type="Proteomes" id="UP000094936"/>
    </source>
</evidence>
<sequence>MNDLTQDALASLRELPESLLNEIPILLVNRKGQTDDAYMRVKNITGFVEPDRNYQLGLGMFELTENTPEIKNVEPSSPLRCKVVGEWKQLITANEGEQAANILGDYGRFYLSEDTDNVEIPVSKATRGALSYYGCQLVRVGEFVRFGGDSALPVTITSVGRSYVDGYLMHPNLGAGAYLEVHNRPHFHMPLDNKTKGALILGKKRADDVIELSAFTIPLGYGVYTPPWVIHADSHLIGNYMVVFSRTEHYSTVLVRRQNNELASIRLTTATINNP</sequence>
<organism evidence="1 2">
    <name type="scientific">Veronia pacifica</name>
    <dbReference type="NCBI Taxonomy" id="1080227"/>
    <lineage>
        <taxon>Bacteria</taxon>
        <taxon>Pseudomonadati</taxon>
        <taxon>Pseudomonadota</taxon>
        <taxon>Gammaproteobacteria</taxon>
        <taxon>Vibrionales</taxon>
        <taxon>Vibrionaceae</taxon>
        <taxon>Veronia</taxon>
    </lineage>
</organism>
<keyword evidence="2" id="KW-1185">Reference proteome</keyword>